<gene>
    <name evidence="2" type="ORF">DYB25_004011</name>
</gene>
<reference evidence="2 3" key="1">
    <citation type="submission" date="2018-08" db="EMBL/GenBank/DDBJ databases">
        <title>Aphanomyces genome sequencing and annotation.</title>
        <authorList>
            <person name="Minardi D."/>
            <person name="Oidtmann B."/>
            <person name="Van Der Giezen M."/>
            <person name="Studholme D.J."/>
        </authorList>
    </citation>
    <scope>NUCLEOTIDE SEQUENCE [LARGE SCALE GENOMIC DNA]</scope>
    <source>
        <strain evidence="2 3">Yx</strain>
    </source>
</reference>
<dbReference type="GO" id="GO:0003677">
    <property type="term" value="F:DNA binding"/>
    <property type="evidence" value="ECO:0007669"/>
    <property type="project" value="TreeGrafter"/>
</dbReference>
<dbReference type="VEuPathDB" id="FungiDB:H257_09828"/>
<dbReference type="InterPro" id="IPR036397">
    <property type="entry name" value="RNaseH_sf"/>
</dbReference>
<dbReference type="Proteomes" id="UP000266239">
    <property type="component" value="Unassembled WGS sequence"/>
</dbReference>
<dbReference type="EMBL" id="QUTA01004389">
    <property type="protein sequence ID" value="RHY19945.1"/>
    <property type="molecule type" value="Genomic_DNA"/>
</dbReference>
<dbReference type="Gene3D" id="3.30.420.10">
    <property type="entry name" value="Ribonuclease H-like superfamily/Ribonuclease H"/>
    <property type="match status" value="1"/>
</dbReference>
<evidence type="ECO:0000313" key="3">
    <source>
        <dbReference type="Proteomes" id="UP000266239"/>
    </source>
</evidence>
<comment type="caution">
    <text evidence="2">The sequence shown here is derived from an EMBL/GenBank/DDBJ whole genome shotgun (WGS) entry which is preliminary data.</text>
</comment>
<dbReference type="PANTHER" id="PTHR19303">
    <property type="entry name" value="TRANSPOSON"/>
    <property type="match status" value="1"/>
</dbReference>
<evidence type="ECO:0000313" key="2">
    <source>
        <dbReference type="EMBL" id="RHY19945.1"/>
    </source>
</evidence>
<name>A0A397BGK9_APHAT</name>
<dbReference type="AlphaFoldDB" id="A0A397BGK9"/>
<dbReference type="InterPro" id="IPR050863">
    <property type="entry name" value="CenT-Element_Derived"/>
</dbReference>
<sequence>MTVNSTLRGPKRAYQVAIRLEAIALLETMSDYKVSAQLGIPRRTIRSWADQRDDILAYTGNKKRMKLSPGGRSESFPDPTGLVEFIAEMRARERALTTTHIINWIKRFQPDWLRLYLADKEPGMAYQSLLRLLQLFCNRHGYSRQRAGHTKKSRAALTEVRDEFAEEFHRAYSAFDADAVYNVDETGFHYDMPPRYIWSIRGGDAKVSSGEKHSLRMTVALTVRADGTKMPLLFVVRGQPGGQIATNELPTYPAGHVYAVQPKAWMDNDVWRQYLRDLLLPCIEAPSVILVDNFESHVSDESYDIVQDELSSLLVPMPPNATSVCQPLDVGVMAPFKRLLRDEWLAEEIIDGDDGDEFDSPCAAQKRLAMIKRAISAWEKVSEDVIRQSFAKAIPRT</sequence>
<dbReference type="InterPro" id="IPR004875">
    <property type="entry name" value="DDE_SF_endonuclease_dom"/>
</dbReference>
<dbReference type="PANTHER" id="PTHR19303:SF57">
    <property type="entry name" value="HTH CENPB-TYPE DOMAIN-CONTAINING PROTEIN"/>
    <property type="match status" value="1"/>
</dbReference>
<evidence type="ECO:0000259" key="1">
    <source>
        <dbReference type="Pfam" id="PF03184"/>
    </source>
</evidence>
<feature type="domain" description="DDE-1" evidence="1">
    <location>
        <begin position="216"/>
        <end position="390"/>
    </location>
</feature>
<proteinExistence type="predicted"/>
<organism evidence="2 3">
    <name type="scientific">Aphanomyces astaci</name>
    <name type="common">Crayfish plague agent</name>
    <dbReference type="NCBI Taxonomy" id="112090"/>
    <lineage>
        <taxon>Eukaryota</taxon>
        <taxon>Sar</taxon>
        <taxon>Stramenopiles</taxon>
        <taxon>Oomycota</taxon>
        <taxon>Saprolegniomycetes</taxon>
        <taxon>Saprolegniales</taxon>
        <taxon>Verrucalvaceae</taxon>
        <taxon>Aphanomyces</taxon>
    </lineage>
</organism>
<protein>
    <recommendedName>
        <fullName evidence="1">DDE-1 domain-containing protein</fullName>
    </recommendedName>
</protein>
<dbReference type="GO" id="GO:0005634">
    <property type="term" value="C:nucleus"/>
    <property type="evidence" value="ECO:0007669"/>
    <property type="project" value="TreeGrafter"/>
</dbReference>
<dbReference type="Pfam" id="PF03184">
    <property type="entry name" value="DDE_1"/>
    <property type="match status" value="1"/>
</dbReference>
<accession>A0A397BGK9</accession>